<dbReference type="SUPFAM" id="SSF52218">
    <property type="entry name" value="Flavoproteins"/>
    <property type="match status" value="1"/>
</dbReference>
<dbReference type="OrthoDB" id="9813995at2"/>
<name>A0A923HQ50_9FIRM</name>
<gene>
    <name evidence="5" type="ORF">GH810_00435</name>
</gene>
<dbReference type="EMBL" id="WJBD01000001">
    <property type="protein sequence ID" value="MBC3886784.1"/>
    <property type="molecule type" value="Genomic_DNA"/>
</dbReference>
<reference evidence="5" key="2">
    <citation type="submission" date="2020-10" db="EMBL/GenBank/DDBJ databases">
        <title>Comparative genomics of the Acetobacterium genus.</title>
        <authorList>
            <person name="Marshall C."/>
            <person name="May H."/>
            <person name="Norman S."/>
        </authorList>
    </citation>
    <scope>NUCLEOTIDE SEQUENCE</scope>
    <source>
        <strain evidence="5">DER-2019</strain>
    </source>
</reference>
<dbReference type="InterPro" id="IPR017896">
    <property type="entry name" value="4Fe4S_Fe-S-bd"/>
</dbReference>
<feature type="domain" description="4Fe-4S ferredoxin-type" evidence="4">
    <location>
        <begin position="183"/>
        <end position="212"/>
    </location>
</feature>
<evidence type="ECO:0000256" key="2">
    <source>
        <dbReference type="ARBA" id="ARBA00023004"/>
    </source>
</evidence>
<dbReference type="InterPro" id="IPR029039">
    <property type="entry name" value="Flavoprotein-like_sf"/>
</dbReference>
<dbReference type="Gene3D" id="3.30.70.20">
    <property type="match status" value="1"/>
</dbReference>
<dbReference type="RefSeq" id="WP_148565420.1">
    <property type="nucleotide sequence ID" value="NZ_RXYA01000001.1"/>
</dbReference>
<dbReference type="PROSITE" id="PS51379">
    <property type="entry name" value="4FE4S_FER_2"/>
    <property type="match status" value="1"/>
</dbReference>
<dbReference type="InterPro" id="IPR047964">
    <property type="entry name" value="EFR1-like"/>
</dbReference>
<dbReference type="InterPro" id="IPR017900">
    <property type="entry name" value="4Fe4S_Fe_S_CS"/>
</dbReference>
<dbReference type="SUPFAM" id="SSF54862">
    <property type="entry name" value="4Fe-4S ferredoxins"/>
    <property type="match status" value="1"/>
</dbReference>
<evidence type="ECO:0000256" key="1">
    <source>
        <dbReference type="ARBA" id="ARBA00022723"/>
    </source>
</evidence>
<keyword evidence="6" id="KW-1185">Reference proteome</keyword>
<dbReference type="AlphaFoldDB" id="A0A923HQ50"/>
<dbReference type="PROSITE" id="PS00198">
    <property type="entry name" value="4FE4S_FER_1"/>
    <property type="match status" value="1"/>
</dbReference>
<evidence type="ECO:0000313" key="5">
    <source>
        <dbReference type="EMBL" id="MBC3886784.1"/>
    </source>
</evidence>
<evidence type="ECO:0000313" key="6">
    <source>
        <dbReference type="Proteomes" id="UP000616595"/>
    </source>
</evidence>
<dbReference type="GO" id="GO:0051536">
    <property type="term" value="F:iron-sulfur cluster binding"/>
    <property type="evidence" value="ECO:0007669"/>
    <property type="project" value="UniProtKB-KW"/>
</dbReference>
<dbReference type="Proteomes" id="UP000616595">
    <property type="component" value="Unassembled WGS sequence"/>
</dbReference>
<reference evidence="5" key="1">
    <citation type="submission" date="2019-10" db="EMBL/GenBank/DDBJ databases">
        <authorList>
            <person name="Ross D.E."/>
            <person name="Gulliver D."/>
        </authorList>
    </citation>
    <scope>NUCLEOTIDE SEQUENCE</scope>
    <source>
        <strain evidence="5">DER-2019</strain>
    </source>
</reference>
<dbReference type="NCBIfam" id="NF038196">
    <property type="entry name" value="ferrodoxin_EFR1"/>
    <property type="match status" value="1"/>
</dbReference>
<keyword evidence="2" id="KW-0408">Iron</keyword>
<comment type="caution">
    <text evidence="5">The sequence shown here is derived from an EMBL/GenBank/DDBJ whole genome shotgun (WGS) entry which is preliminary data.</text>
</comment>
<organism evidence="5 6">
    <name type="scientific">Acetobacterium paludosum</name>
    <dbReference type="NCBI Taxonomy" id="52693"/>
    <lineage>
        <taxon>Bacteria</taxon>
        <taxon>Bacillati</taxon>
        <taxon>Bacillota</taxon>
        <taxon>Clostridia</taxon>
        <taxon>Eubacteriales</taxon>
        <taxon>Eubacteriaceae</taxon>
        <taxon>Acetobacterium</taxon>
    </lineage>
</organism>
<sequence length="260" mass="29802">MKSVIYYFSGTGNNLAIAKQLAKELGETTVLPMSELVQNKMISDEYEWVGFTAPSYFSHVPPYVEECMKDVSYNEKQKVFLIAGCGGNRGLAIQDMRKQVYNSKKEVDLEYMVMLSGSYILSYGSFPMWYQKFFIKQSYKKIHKMALDIKNGRKRKPLGKGIFYKTKYEAAVQHSIANYAMIGKQFKVSDKCSACEACLKICPVGNISLTDGKITFGDHCNQCMGCIQWCQNHAIDYQGKAAKRKRYHHLDVKRQDLFQR</sequence>
<evidence type="ECO:0000256" key="3">
    <source>
        <dbReference type="ARBA" id="ARBA00023014"/>
    </source>
</evidence>
<evidence type="ECO:0000259" key="4">
    <source>
        <dbReference type="PROSITE" id="PS51379"/>
    </source>
</evidence>
<dbReference type="Gene3D" id="3.40.50.360">
    <property type="match status" value="1"/>
</dbReference>
<accession>A0A923HQ50</accession>
<dbReference type="GO" id="GO:0046872">
    <property type="term" value="F:metal ion binding"/>
    <property type="evidence" value="ECO:0007669"/>
    <property type="project" value="UniProtKB-KW"/>
</dbReference>
<keyword evidence="1" id="KW-0479">Metal-binding</keyword>
<protein>
    <recommendedName>
        <fullName evidence="4">4Fe-4S ferredoxin-type domain-containing protein</fullName>
    </recommendedName>
</protein>
<keyword evidence="3" id="KW-0411">Iron-sulfur</keyword>
<proteinExistence type="predicted"/>